<reference evidence="2 3" key="1">
    <citation type="submission" date="2019-11" db="EMBL/GenBank/DDBJ databases">
        <title>Genome analysis of Rhizobacterium cereale a novel genus and species isolated from maize roots in North Spain.</title>
        <authorList>
            <person name="Menendez E."/>
            <person name="Flores-Felix J.D."/>
            <person name="Ramirez-Bahena M.-H."/>
            <person name="Igual J.M."/>
            <person name="Garcia-Fraile P."/>
            <person name="Peix A."/>
            <person name="Velazquez E."/>
        </authorList>
    </citation>
    <scope>NUCLEOTIDE SEQUENCE [LARGE SCALE GENOMIC DNA]</scope>
    <source>
        <strain evidence="2 3">RZME27</strain>
    </source>
</reference>
<protein>
    <submittedName>
        <fullName evidence="2">Uncharacterized protein</fullName>
    </submittedName>
</protein>
<dbReference type="InterPro" id="IPR009045">
    <property type="entry name" value="Zn_M74/Hedgehog-like"/>
</dbReference>
<dbReference type="RefSeq" id="WP_153353063.1">
    <property type="nucleotide sequence ID" value="NZ_JAYKOO010000001.1"/>
</dbReference>
<keyword evidence="1" id="KW-0472">Membrane</keyword>
<feature type="transmembrane region" description="Helical" evidence="1">
    <location>
        <begin position="6"/>
        <end position="34"/>
    </location>
</feature>
<proteinExistence type="predicted"/>
<dbReference type="EMBL" id="WIXI01000034">
    <property type="protein sequence ID" value="MQY45538.1"/>
    <property type="molecule type" value="Genomic_DNA"/>
</dbReference>
<keyword evidence="3" id="KW-1185">Reference proteome</keyword>
<gene>
    <name evidence="2" type="ORF">GAO09_05605</name>
</gene>
<keyword evidence="1" id="KW-0812">Transmembrane</keyword>
<dbReference type="Gene3D" id="3.30.1380.10">
    <property type="match status" value="1"/>
</dbReference>
<feature type="transmembrane region" description="Helical" evidence="1">
    <location>
        <begin position="46"/>
        <end position="67"/>
    </location>
</feature>
<evidence type="ECO:0000256" key="1">
    <source>
        <dbReference type="SAM" id="Phobius"/>
    </source>
</evidence>
<keyword evidence="1" id="KW-1133">Transmembrane helix</keyword>
<evidence type="ECO:0000313" key="2">
    <source>
        <dbReference type="EMBL" id="MQY45538.1"/>
    </source>
</evidence>
<evidence type="ECO:0000313" key="3">
    <source>
        <dbReference type="Proteomes" id="UP000435138"/>
    </source>
</evidence>
<comment type="caution">
    <text evidence="2">The sequence shown here is derived from an EMBL/GenBank/DDBJ whole genome shotgun (WGS) entry which is preliminary data.</text>
</comment>
<accession>A0A6A8A6P6</accession>
<dbReference type="AlphaFoldDB" id="A0A6A8A6P6"/>
<sequence length="272" mass="30965">MHFFRLFFRCFIFVVLTILTQIGGMAYLLSLFATRVMGMSRFSARILVFLLFYAAATFLANMAAPAFGRVPLSCFAGEGDKMMVRSALYCALNRNYVTPRMRDLVAALSEDMDEKFPGTTTVVLDGNFPFIDGFPLLPHLSHADGRKLDIAFYYKDADGYFVDGVTRSPIGYFAFEQPRAGDEQPCEGRKDIITTRWNFDWLQPFFPSYRIEEQRTGFALQWLSTVGAKQFGLEKIFVEPHLRNALAASGETIRFQGCRAARHDDHIHIQVR</sequence>
<dbReference type="Proteomes" id="UP000435138">
    <property type="component" value="Unassembled WGS sequence"/>
</dbReference>
<name>A0A6A8A6P6_9HYPH</name>
<organism evidence="2 3">
    <name type="scientific">Endobacterium cereale</name>
    <dbReference type="NCBI Taxonomy" id="2663029"/>
    <lineage>
        <taxon>Bacteria</taxon>
        <taxon>Pseudomonadati</taxon>
        <taxon>Pseudomonadota</taxon>
        <taxon>Alphaproteobacteria</taxon>
        <taxon>Hyphomicrobiales</taxon>
        <taxon>Rhizobiaceae</taxon>
        <taxon>Endobacterium</taxon>
    </lineage>
</organism>